<protein>
    <submittedName>
        <fullName evidence="1">SRPBCC family protein</fullName>
    </submittedName>
</protein>
<dbReference type="SUPFAM" id="SSF55961">
    <property type="entry name" value="Bet v1-like"/>
    <property type="match status" value="1"/>
</dbReference>
<name>A0A838L8K8_9SPHN</name>
<dbReference type="Proteomes" id="UP000570166">
    <property type="component" value="Unassembled WGS sequence"/>
</dbReference>
<evidence type="ECO:0000313" key="1">
    <source>
        <dbReference type="EMBL" id="MBA2935250.1"/>
    </source>
</evidence>
<gene>
    <name evidence="1" type="ORF">HZF05_14270</name>
</gene>
<dbReference type="InterPro" id="IPR023393">
    <property type="entry name" value="START-like_dom_sf"/>
</dbReference>
<dbReference type="AlphaFoldDB" id="A0A838L8K8"/>
<dbReference type="Gene3D" id="3.30.530.20">
    <property type="match status" value="1"/>
</dbReference>
<reference evidence="1 2" key="1">
    <citation type="submission" date="2020-07" db="EMBL/GenBank/DDBJ databases">
        <authorList>
            <person name="Sun Q."/>
        </authorList>
    </citation>
    <scope>NUCLEOTIDE SEQUENCE [LARGE SCALE GENOMIC DNA]</scope>
    <source>
        <strain evidence="1 2">CGMCC 1.13654</strain>
    </source>
</reference>
<organism evidence="1 2">
    <name type="scientific">Sphingomonas chungangi</name>
    <dbReference type="NCBI Taxonomy" id="2683589"/>
    <lineage>
        <taxon>Bacteria</taxon>
        <taxon>Pseudomonadati</taxon>
        <taxon>Pseudomonadota</taxon>
        <taxon>Alphaproteobacteria</taxon>
        <taxon>Sphingomonadales</taxon>
        <taxon>Sphingomonadaceae</taxon>
        <taxon>Sphingomonas</taxon>
    </lineage>
</organism>
<dbReference type="EMBL" id="JACEIB010000024">
    <property type="protein sequence ID" value="MBA2935250.1"/>
    <property type="molecule type" value="Genomic_DNA"/>
</dbReference>
<proteinExistence type="predicted"/>
<keyword evidence="2" id="KW-1185">Reference proteome</keyword>
<evidence type="ECO:0000313" key="2">
    <source>
        <dbReference type="Proteomes" id="UP000570166"/>
    </source>
</evidence>
<accession>A0A838L8K8</accession>
<sequence>MAVRQISISIDCPFAKAYAFAQRPENFPRWAAGLSRSLHKDGDIWHADTPAGDAVVTFSPANEFCILDHRVCIAGQPEIYIPLRMIENGAGTTVLFTLFRQPDMDDAVFEADATLVRADPDTLKALLEARH</sequence>
<comment type="caution">
    <text evidence="1">The sequence shown here is derived from an EMBL/GenBank/DDBJ whole genome shotgun (WGS) entry which is preliminary data.</text>
</comment>